<evidence type="ECO:0000256" key="3">
    <source>
        <dbReference type="ARBA" id="ARBA00022723"/>
    </source>
</evidence>
<dbReference type="PANTHER" id="PTHR30096:SF0">
    <property type="entry name" value="4,5-DOPA DIOXYGENASE EXTRADIOL-LIKE PROTEIN"/>
    <property type="match status" value="1"/>
</dbReference>
<dbReference type="RefSeq" id="WP_394836959.1">
    <property type="nucleotide sequence ID" value="NZ_CP089929.1"/>
</dbReference>
<dbReference type="PIRSF" id="PIRSF006157">
    <property type="entry name" value="Doxgns_DODA"/>
    <property type="match status" value="1"/>
</dbReference>
<evidence type="ECO:0000259" key="6">
    <source>
        <dbReference type="Pfam" id="PF02900"/>
    </source>
</evidence>
<accession>A0ABZ2LDN6</accession>
<organism evidence="7 8">
    <name type="scientific">Pendulispora rubella</name>
    <dbReference type="NCBI Taxonomy" id="2741070"/>
    <lineage>
        <taxon>Bacteria</taxon>
        <taxon>Pseudomonadati</taxon>
        <taxon>Myxococcota</taxon>
        <taxon>Myxococcia</taxon>
        <taxon>Myxococcales</taxon>
        <taxon>Sorangiineae</taxon>
        <taxon>Pendulisporaceae</taxon>
        <taxon>Pendulispora</taxon>
    </lineage>
</organism>
<evidence type="ECO:0000256" key="5">
    <source>
        <dbReference type="ARBA" id="ARBA00023002"/>
    </source>
</evidence>
<keyword evidence="5" id="KW-0560">Oxidoreductase</keyword>
<proteinExistence type="inferred from homology"/>
<keyword evidence="4" id="KW-0862">Zinc</keyword>
<reference evidence="7" key="1">
    <citation type="submission" date="2021-12" db="EMBL/GenBank/DDBJ databases">
        <title>Discovery of the Pendulisporaceae a myxobacterial family with distinct sporulation behavior and unique specialized metabolism.</title>
        <authorList>
            <person name="Garcia R."/>
            <person name="Popoff A."/>
            <person name="Bader C.D."/>
            <person name="Loehr J."/>
            <person name="Walesch S."/>
            <person name="Walt C."/>
            <person name="Boldt J."/>
            <person name="Bunk B."/>
            <person name="Haeckl F.J.F.P.J."/>
            <person name="Gunesch A.P."/>
            <person name="Birkelbach J."/>
            <person name="Nuebel U."/>
            <person name="Pietschmann T."/>
            <person name="Bach T."/>
            <person name="Mueller R."/>
        </authorList>
    </citation>
    <scope>NUCLEOTIDE SEQUENCE</scope>
    <source>
        <strain evidence="7">MSr11367</strain>
    </source>
</reference>
<dbReference type="InterPro" id="IPR014436">
    <property type="entry name" value="Extradiol_dOase_DODA"/>
</dbReference>
<dbReference type="CDD" id="cd07363">
    <property type="entry name" value="45_DOPA_Dioxygenase"/>
    <property type="match status" value="1"/>
</dbReference>
<evidence type="ECO:0000313" key="7">
    <source>
        <dbReference type="EMBL" id="WXB07301.1"/>
    </source>
</evidence>
<dbReference type="InterPro" id="IPR004183">
    <property type="entry name" value="Xdiol_dOase_suB"/>
</dbReference>
<dbReference type="PANTHER" id="PTHR30096">
    <property type="entry name" value="4,5-DOPA DIOXYGENASE EXTRADIOL-LIKE PROTEIN"/>
    <property type="match status" value="1"/>
</dbReference>
<evidence type="ECO:0000256" key="1">
    <source>
        <dbReference type="ARBA" id="ARBA00001947"/>
    </source>
</evidence>
<keyword evidence="7" id="KW-0223">Dioxygenase</keyword>
<gene>
    <name evidence="7" type="ORF">LVJ94_08630</name>
</gene>
<sequence length="254" mass="27392">MPVAFVGHGAPSLALDAEKGAELSAWAMQLPRRPRAVLVVSAHWEDAPVTLSSTRNGTPLVYDFYGFPEALYQVRHDAPAAPELASEVTKRLAAWEPRTSDRGLDHGAWTVLTHLDRGAELPTLQLSMPHSASLPQLLALGRALSPLRDEDVWILGSGNITHNLRRLDRHGAGAPVAWAAEFDAWTAQALSSGDLDALVDPKRAPGWALAHPTPDHYRPLLVAAGAAGDDVTKVRFPIVGFEFGSLSRRSVEFG</sequence>
<dbReference type="Gene3D" id="3.40.830.10">
    <property type="entry name" value="LigB-like"/>
    <property type="match status" value="1"/>
</dbReference>
<evidence type="ECO:0000256" key="4">
    <source>
        <dbReference type="ARBA" id="ARBA00022833"/>
    </source>
</evidence>
<keyword evidence="3" id="KW-0479">Metal-binding</keyword>
<name>A0ABZ2LDN6_9BACT</name>
<keyword evidence="8" id="KW-1185">Reference proteome</keyword>
<dbReference type="SUPFAM" id="SSF53213">
    <property type="entry name" value="LigB-like"/>
    <property type="match status" value="1"/>
</dbReference>
<evidence type="ECO:0000313" key="8">
    <source>
        <dbReference type="Proteomes" id="UP001374803"/>
    </source>
</evidence>
<comment type="cofactor">
    <cofactor evidence="1">
        <name>Zn(2+)</name>
        <dbReference type="ChEBI" id="CHEBI:29105"/>
    </cofactor>
</comment>
<protein>
    <submittedName>
        <fullName evidence="7">Dioxygenase</fullName>
    </submittedName>
</protein>
<dbReference type="GO" id="GO:0051213">
    <property type="term" value="F:dioxygenase activity"/>
    <property type="evidence" value="ECO:0007669"/>
    <property type="project" value="UniProtKB-KW"/>
</dbReference>
<evidence type="ECO:0000256" key="2">
    <source>
        <dbReference type="ARBA" id="ARBA00007581"/>
    </source>
</evidence>
<comment type="similarity">
    <text evidence="2">Belongs to the DODA-type extradiol aromatic ring-opening dioxygenase family.</text>
</comment>
<dbReference type="Pfam" id="PF02900">
    <property type="entry name" value="LigB"/>
    <property type="match status" value="1"/>
</dbReference>
<dbReference type="EMBL" id="CP089983">
    <property type="protein sequence ID" value="WXB07301.1"/>
    <property type="molecule type" value="Genomic_DNA"/>
</dbReference>
<feature type="domain" description="Extradiol ring-cleavage dioxygenase class III enzyme subunit B" evidence="6">
    <location>
        <begin position="22"/>
        <end position="236"/>
    </location>
</feature>
<dbReference type="Proteomes" id="UP001374803">
    <property type="component" value="Chromosome"/>
</dbReference>